<keyword evidence="6" id="KW-0732">Signal</keyword>
<keyword evidence="5" id="KW-1133">Transmembrane helix</keyword>
<accession>A0A3P7N7E0</accession>
<dbReference type="GO" id="GO:0046872">
    <property type="term" value="F:metal ion binding"/>
    <property type="evidence" value="ECO:0007669"/>
    <property type="project" value="UniProtKB-KW"/>
</dbReference>
<dbReference type="GO" id="GO:0005802">
    <property type="term" value="C:trans-Golgi network"/>
    <property type="evidence" value="ECO:0007669"/>
    <property type="project" value="TreeGrafter"/>
</dbReference>
<evidence type="ECO:0000313" key="8">
    <source>
        <dbReference type="EMBL" id="VDN30377.1"/>
    </source>
</evidence>
<feature type="domain" description="P-type ATPase C-terminal" evidence="7">
    <location>
        <begin position="2"/>
        <end position="133"/>
    </location>
</feature>
<evidence type="ECO:0000256" key="3">
    <source>
        <dbReference type="ARBA" id="ARBA00022842"/>
    </source>
</evidence>
<feature type="signal peptide" evidence="6">
    <location>
        <begin position="1"/>
        <end position="17"/>
    </location>
</feature>
<dbReference type="GO" id="GO:0005886">
    <property type="term" value="C:plasma membrane"/>
    <property type="evidence" value="ECO:0007669"/>
    <property type="project" value="TreeGrafter"/>
</dbReference>
<evidence type="ECO:0000256" key="4">
    <source>
        <dbReference type="SAM" id="MobiDB-lite"/>
    </source>
</evidence>
<dbReference type="OrthoDB" id="377733at2759"/>
<keyword evidence="5" id="KW-0472">Membrane</keyword>
<comment type="subcellular location">
    <subcellularLocation>
        <location evidence="1">Membrane</location>
        <topology evidence="1">Multi-pass membrane protein</topology>
    </subcellularLocation>
</comment>
<sequence>MAILHSLLLFFLSFAYLYNPVAWPNGRVGGWLMLGNSCYSFVVATVCLKALLECDSWTVVIVLSCIGSILLWFIFVAVYSVIWPILPLGEHMSGMAYIMFTSPSFWFAFLLIPIITLFTDFTIKAIRVNFAPTPRELACLHERSKEKLSGKNVELAGLRHEQPPPPQQFESGTTAMRKSLDGLAVAKSVDETASKEVQEDRTQDSSAEQSSGQSYTGELSGQSFTGSVPSAGDCTF</sequence>
<evidence type="ECO:0000256" key="2">
    <source>
        <dbReference type="ARBA" id="ARBA00022723"/>
    </source>
</evidence>
<name>A0A3P7N7E0_9BILA</name>
<dbReference type="Proteomes" id="UP000271098">
    <property type="component" value="Unassembled WGS sequence"/>
</dbReference>
<gene>
    <name evidence="8" type="ORF">GPUH_LOCUS17747</name>
</gene>
<dbReference type="InterPro" id="IPR032630">
    <property type="entry name" value="P_typ_ATPase_c"/>
</dbReference>
<feature type="region of interest" description="Disordered" evidence="4">
    <location>
        <begin position="189"/>
        <end position="236"/>
    </location>
</feature>
<proteinExistence type="predicted"/>
<keyword evidence="3" id="KW-0460">Magnesium</keyword>
<evidence type="ECO:0000259" key="7">
    <source>
        <dbReference type="Pfam" id="PF16212"/>
    </source>
</evidence>
<feature type="chain" id="PRO_5018273275" description="P-type ATPase C-terminal domain-containing protein" evidence="6">
    <location>
        <begin position="18"/>
        <end position="236"/>
    </location>
</feature>
<dbReference type="PANTHER" id="PTHR24092:SF150">
    <property type="entry name" value="PHOSPHOLIPID-TRANSPORTING ATPASE"/>
    <property type="match status" value="1"/>
</dbReference>
<dbReference type="PANTHER" id="PTHR24092">
    <property type="entry name" value="PROBABLE PHOSPHOLIPID-TRANSPORTING ATPASE"/>
    <property type="match status" value="1"/>
</dbReference>
<feature type="compositionally biased region" description="Polar residues" evidence="4">
    <location>
        <begin position="204"/>
        <end position="228"/>
    </location>
</feature>
<evidence type="ECO:0000256" key="5">
    <source>
        <dbReference type="SAM" id="Phobius"/>
    </source>
</evidence>
<keyword evidence="5" id="KW-0812">Transmembrane</keyword>
<keyword evidence="9" id="KW-1185">Reference proteome</keyword>
<organism evidence="8 9">
    <name type="scientific">Gongylonema pulchrum</name>
    <dbReference type="NCBI Taxonomy" id="637853"/>
    <lineage>
        <taxon>Eukaryota</taxon>
        <taxon>Metazoa</taxon>
        <taxon>Ecdysozoa</taxon>
        <taxon>Nematoda</taxon>
        <taxon>Chromadorea</taxon>
        <taxon>Rhabditida</taxon>
        <taxon>Spirurina</taxon>
        <taxon>Spiruromorpha</taxon>
        <taxon>Spiruroidea</taxon>
        <taxon>Gongylonematidae</taxon>
        <taxon>Gongylonema</taxon>
    </lineage>
</organism>
<keyword evidence="2" id="KW-0479">Metal-binding</keyword>
<dbReference type="AlphaFoldDB" id="A0A3P7N7E0"/>
<feature type="transmembrane region" description="Helical" evidence="5">
    <location>
        <begin position="59"/>
        <end position="82"/>
    </location>
</feature>
<feature type="transmembrane region" description="Helical" evidence="5">
    <location>
        <begin position="31"/>
        <end position="52"/>
    </location>
</feature>
<dbReference type="Pfam" id="PF16212">
    <property type="entry name" value="PhoLip_ATPase_C"/>
    <property type="match status" value="1"/>
</dbReference>
<dbReference type="GO" id="GO:0140326">
    <property type="term" value="F:ATPase-coupled intramembrane lipid transporter activity"/>
    <property type="evidence" value="ECO:0007669"/>
    <property type="project" value="TreeGrafter"/>
</dbReference>
<reference evidence="8 9" key="1">
    <citation type="submission" date="2018-11" db="EMBL/GenBank/DDBJ databases">
        <authorList>
            <consortium name="Pathogen Informatics"/>
        </authorList>
    </citation>
    <scope>NUCLEOTIDE SEQUENCE [LARGE SCALE GENOMIC DNA]</scope>
</reference>
<dbReference type="GO" id="GO:0045332">
    <property type="term" value="P:phospholipid translocation"/>
    <property type="evidence" value="ECO:0007669"/>
    <property type="project" value="TreeGrafter"/>
</dbReference>
<protein>
    <recommendedName>
        <fullName evidence="7">P-type ATPase C-terminal domain-containing protein</fullName>
    </recommendedName>
</protein>
<evidence type="ECO:0000256" key="6">
    <source>
        <dbReference type="SAM" id="SignalP"/>
    </source>
</evidence>
<evidence type="ECO:0000256" key="1">
    <source>
        <dbReference type="ARBA" id="ARBA00004141"/>
    </source>
</evidence>
<dbReference type="EMBL" id="UYRT01085631">
    <property type="protein sequence ID" value="VDN30377.1"/>
    <property type="molecule type" value="Genomic_DNA"/>
</dbReference>
<feature type="transmembrane region" description="Helical" evidence="5">
    <location>
        <begin position="94"/>
        <end position="118"/>
    </location>
</feature>
<evidence type="ECO:0000313" key="9">
    <source>
        <dbReference type="Proteomes" id="UP000271098"/>
    </source>
</evidence>
<feature type="compositionally biased region" description="Basic and acidic residues" evidence="4">
    <location>
        <begin position="189"/>
        <end position="203"/>
    </location>
</feature>